<dbReference type="Pfam" id="PF20434">
    <property type="entry name" value="BD-FAE"/>
    <property type="match status" value="1"/>
</dbReference>
<evidence type="ECO:0000259" key="2">
    <source>
        <dbReference type="Pfam" id="PF20434"/>
    </source>
</evidence>
<dbReference type="SUPFAM" id="SSF53474">
    <property type="entry name" value="alpha/beta-Hydrolases"/>
    <property type="match status" value="1"/>
</dbReference>
<accession>A0A1M5ZKV1</accession>
<keyword evidence="1" id="KW-0378">Hydrolase</keyword>
<dbReference type="AlphaFoldDB" id="A0A1M5ZKV1"/>
<dbReference type="PANTHER" id="PTHR48081">
    <property type="entry name" value="AB HYDROLASE SUPERFAMILY PROTEIN C4A8.06C"/>
    <property type="match status" value="1"/>
</dbReference>
<sequence length="290" mass="32253">MKNALLIVLVCILWSCTNEEVPATIDVATDLPAQTLSNTSYGPGNQQIYDLYLPEARSRNKTKVLVLIHGGGWIDGDKRDMQAYIPFLQENFPEHAILNMNYTLANPPETTAFPQQFEEIGLALTEISQNVETLQVRAEFILIGVSAGAHLALYYDSVYDENDQVKGVCSIVGPTNLDDEFYQNHPEYSVAIPQLIDANAYPEADTLAQAVSPAYQVSTATSPTLMFYGNDDPLVPITNATFMQERLEEFSVVNSLTIYNGGHGNWSNEDQLDLQSKLENFINIYLEVSE</sequence>
<keyword evidence="6" id="KW-1185">Reference proteome</keyword>
<dbReference type="EMBL" id="QOVN01000006">
    <property type="protein sequence ID" value="RXG27834.1"/>
    <property type="molecule type" value="Genomic_DNA"/>
</dbReference>
<evidence type="ECO:0000313" key="5">
    <source>
        <dbReference type="Proteomes" id="UP000184240"/>
    </source>
</evidence>
<evidence type="ECO:0000313" key="6">
    <source>
        <dbReference type="Proteomes" id="UP000290037"/>
    </source>
</evidence>
<name>A0A1M5ZKV1_9FLAO</name>
<gene>
    <name evidence="3" type="ORF">DSM01_2953</name>
    <name evidence="4" type="ORF">SAMN04487999_3200</name>
</gene>
<dbReference type="STRING" id="573501.SAMN04487999_3200"/>
<proteinExistence type="predicted"/>
<dbReference type="Proteomes" id="UP000184240">
    <property type="component" value="Unassembled WGS sequence"/>
</dbReference>
<evidence type="ECO:0000256" key="1">
    <source>
        <dbReference type="ARBA" id="ARBA00022801"/>
    </source>
</evidence>
<reference evidence="3 6" key="3">
    <citation type="submission" date="2018-07" db="EMBL/GenBank/DDBJ databases">
        <title>Leeuwenhoekiella genomics.</title>
        <authorList>
            <person name="Tahon G."/>
            <person name="Willems A."/>
        </authorList>
    </citation>
    <scope>NUCLEOTIDE SEQUENCE [LARGE SCALE GENOMIC DNA]</scope>
    <source>
        <strain evidence="3 6">LMG 24856</strain>
    </source>
</reference>
<feature type="domain" description="BD-FAE-like" evidence="2">
    <location>
        <begin position="50"/>
        <end position="247"/>
    </location>
</feature>
<protein>
    <submittedName>
        <fullName evidence="4">Acetyl esterase/lipase</fullName>
    </submittedName>
</protein>
<dbReference type="InterPro" id="IPR029058">
    <property type="entry name" value="AB_hydrolase_fold"/>
</dbReference>
<organism evidence="4 5">
    <name type="scientific">Leeuwenhoekiella palythoae</name>
    <dbReference type="NCBI Taxonomy" id="573501"/>
    <lineage>
        <taxon>Bacteria</taxon>
        <taxon>Pseudomonadati</taxon>
        <taxon>Bacteroidota</taxon>
        <taxon>Flavobacteriia</taxon>
        <taxon>Flavobacteriales</taxon>
        <taxon>Flavobacteriaceae</taxon>
        <taxon>Leeuwenhoekiella</taxon>
    </lineage>
</organism>
<evidence type="ECO:0000313" key="4">
    <source>
        <dbReference type="EMBL" id="SHI24778.1"/>
    </source>
</evidence>
<dbReference type="GO" id="GO:0016787">
    <property type="term" value="F:hydrolase activity"/>
    <property type="evidence" value="ECO:0007669"/>
    <property type="project" value="UniProtKB-KW"/>
</dbReference>
<dbReference type="InterPro" id="IPR049492">
    <property type="entry name" value="BD-FAE-like_dom"/>
</dbReference>
<reference evidence="5" key="2">
    <citation type="submission" date="2016-11" db="EMBL/GenBank/DDBJ databases">
        <authorList>
            <person name="Varghese N."/>
            <person name="Submissions S."/>
        </authorList>
    </citation>
    <scope>NUCLEOTIDE SEQUENCE [LARGE SCALE GENOMIC DNA]</scope>
    <source>
        <strain evidence="5">DSM 19859</strain>
    </source>
</reference>
<reference evidence="4" key="1">
    <citation type="submission" date="2016-11" db="EMBL/GenBank/DDBJ databases">
        <authorList>
            <person name="Jaros S."/>
            <person name="Januszkiewicz K."/>
            <person name="Wedrychowicz H."/>
        </authorList>
    </citation>
    <scope>NUCLEOTIDE SEQUENCE [LARGE SCALE GENOMIC DNA]</scope>
    <source>
        <strain evidence="4">DSM 19859</strain>
    </source>
</reference>
<evidence type="ECO:0000313" key="3">
    <source>
        <dbReference type="EMBL" id="RXG27834.1"/>
    </source>
</evidence>
<dbReference type="Proteomes" id="UP000290037">
    <property type="component" value="Unassembled WGS sequence"/>
</dbReference>
<dbReference type="OrthoDB" id="9777975at2"/>
<dbReference type="Gene3D" id="3.40.50.1820">
    <property type="entry name" value="alpha/beta hydrolase"/>
    <property type="match status" value="1"/>
</dbReference>
<dbReference type="RefSeq" id="WP_072984777.1">
    <property type="nucleotide sequence ID" value="NZ_FQXT01000006.1"/>
</dbReference>
<dbReference type="EMBL" id="FQXT01000006">
    <property type="protein sequence ID" value="SHI24778.1"/>
    <property type="molecule type" value="Genomic_DNA"/>
</dbReference>
<dbReference type="InterPro" id="IPR050300">
    <property type="entry name" value="GDXG_lipolytic_enzyme"/>
</dbReference>